<dbReference type="Proteomes" id="UP000694844">
    <property type="component" value="Chromosome 8"/>
</dbReference>
<evidence type="ECO:0000259" key="2">
    <source>
        <dbReference type="Pfam" id="PF10523"/>
    </source>
</evidence>
<proteinExistence type="predicted"/>
<keyword evidence="3" id="KW-1185">Reference proteome</keyword>
<dbReference type="AlphaFoldDB" id="A0A8B8B672"/>
<protein>
    <submittedName>
        <fullName evidence="4">Uncharacterized protein LOC111107333</fullName>
    </submittedName>
</protein>
<gene>
    <name evidence="4" type="primary">LOC111107333</name>
</gene>
<dbReference type="RefSeq" id="XP_022298204.1">
    <property type="nucleotide sequence ID" value="XM_022442496.1"/>
</dbReference>
<evidence type="ECO:0000313" key="3">
    <source>
        <dbReference type="Proteomes" id="UP000694844"/>
    </source>
</evidence>
<dbReference type="InterPro" id="IPR018379">
    <property type="entry name" value="BEN_domain"/>
</dbReference>
<dbReference type="GeneID" id="111107333"/>
<dbReference type="PANTHER" id="PTHR28665:SF1">
    <property type="entry name" value="BEN DOMAIN-CONTAINING PROTEIN 3"/>
    <property type="match status" value="1"/>
</dbReference>
<name>A0A8B8B672_CRAVI</name>
<feature type="domain" description="BEN" evidence="2">
    <location>
        <begin position="247"/>
        <end position="315"/>
    </location>
</feature>
<feature type="region of interest" description="Disordered" evidence="1">
    <location>
        <begin position="72"/>
        <end position="136"/>
    </location>
</feature>
<dbReference type="PANTHER" id="PTHR28665">
    <property type="entry name" value="BEN DOMAIN-CONTAINING PROTEIN 3"/>
    <property type="match status" value="1"/>
</dbReference>
<dbReference type="InterPro" id="IPR033583">
    <property type="entry name" value="BEND3"/>
</dbReference>
<reference evidence="4" key="1">
    <citation type="submission" date="2025-08" db="UniProtKB">
        <authorList>
            <consortium name="RefSeq"/>
        </authorList>
    </citation>
    <scope>IDENTIFICATION</scope>
    <source>
        <tissue evidence="4">Whole sample</tissue>
    </source>
</reference>
<dbReference type="GO" id="GO:0000183">
    <property type="term" value="P:rDNA heterochromatin formation"/>
    <property type="evidence" value="ECO:0007669"/>
    <property type="project" value="InterPro"/>
</dbReference>
<organism evidence="3 4">
    <name type="scientific">Crassostrea virginica</name>
    <name type="common">Eastern oyster</name>
    <dbReference type="NCBI Taxonomy" id="6565"/>
    <lineage>
        <taxon>Eukaryota</taxon>
        <taxon>Metazoa</taxon>
        <taxon>Spiralia</taxon>
        <taxon>Lophotrochozoa</taxon>
        <taxon>Mollusca</taxon>
        <taxon>Bivalvia</taxon>
        <taxon>Autobranchia</taxon>
        <taxon>Pteriomorphia</taxon>
        <taxon>Ostreida</taxon>
        <taxon>Ostreoidea</taxon>
        <taxon>Ostreidae</taxon>
        <taxon>Crassostrea</taxon>
    </lineage>
</organism>
<dbReference type="GO" id="GO:0000792">
    <property type="term" value="C:heterochromatin"/>
    <property type="evidence" value="ECO:0007669"/>
    <property type="project" value="InterPro"/>
</dbReference>
<dbReference type="OrthoDB" id="6124970at2759"/>
<sequence>MARRSGVCEDTHFLVRYLCDDNLQVRSRAYFRCDSDVSISVGDEYDVQWGRPKDVDLAVVLFCGSEQEVRKRMQEMESLSEPLSPTPPQSPLSPSPPASPAPKRKKIPKSQEKSGKPRATVIAIGSPPDEAHGVHPPVTSQEALATPTIKETPTTSRTLVTAQTLGTPSTPSQNPTPVRFRAYRQSTGEDNVHSALTSIVTKMSEMQQTIDVLNKKVDAANRRSAAYEAFFKTIVGNTGNFAVNISRRLWPELFGEGDLRFQYNWYGGGIHNKKELDPVRKSVVRKYVCFFYPEVASEDAWRERIVSRINESLRRNDKRYRKDSVAPASPSVDIVIPAIEPVCEDDVFAFMD</sequence>
<feature type="compositionally biased region" description="Pro residues" evidence="1">
    <location>
        <begin position="84"/>
        <end position="100"/>
    </location>
</feature>
<dbReference type="Pfam" id="PF10523">
    <property type="entry name" value="BEN"/>
    <property type="match status" value="1"/>
</dbReference>
<accession>A0A8B8B672</accession>
<evidence type="ECO:0000256" key="1">
    <source>
        <dbReference type="SAM" id="MobiDB-lite"/>
    </source>
</evidence>
<dbReference type="KEGG" id="cvn:111107333"/>
<evidence type="ECO:0000313" key="4">
    <source>
        <dbReference type="RefSeq" id="XP_022298204.1"/>
    </source>
</evidence>
<dbReference type="GO" id="GO:0003677">
    <property type="term" value="F:DNA binding"/>
    <property type="evidence" value="ECO:0007669"/>
    <property type="project" value="InterPro"/>
</dbReference>